<keyword evidence="2" id="KW-1185">Reference proteome</keyword>
<dbReference type="OrthoDB" id="6618525at2759"/>
<protein>
    <recommendedName>
        <fullName evidence="3">Transposase Helix-turn-helix domain-containing protein</fullName>
    </recommendedName>
</protein>
<accession>A0A8K0KH49</accession>
<dbReference type="AlphaFoldDB" id="A0A8K0KH49"/>
<gene>
    <name evidence="1" type="ORF">J437_LFUL012330</name>
</gene>
<reference evidence="1" key="1">
    <citation type="submission" date="2013-04" db="EMBL/GenBank/DDBJ databases">
        <authorList>
            <person name="Qu J."/>
            <person name="Murali S.C."/>
            <person name="Bandaranaike D."/>
            <person name="Bellair M."/>
            <person name="Blankenburg K."/>
            <person name="Chao H."/>
            <person name="Dinh H."/>
            <person name="Doddapaneni H."/>
            <person name="Downs B."/>
            <person name="Dugan-Rocha S."/>
            <person name="Elkadiri S."/>
            <person name="Gnanaolivu R.D."/>
            <person name="Hernandez B."/>
            <person name="Javaid M."/>
            <person name="Jayaseelan J.C."/>
            <person name="Lee S."/>
            <person name="Li M."/>
            <person name="Ming W."/>
            <person name="Munidasa M."/>
            <person name="Muniz J."/>
            <person name="Nguyen L."/>
            <person name="Ongeri F."/>
            <person name="Osuji N."/>
            <person name="Pu L.-L."/>
            <person name="Puazo M."/>
            <person name="Qu C."/>
            <person name="Quiroz J."/>
            <person name="Raj R."/>
            <person name="Weissenberger G."/>
            <person name="Xin Y."/>
            <person name="Zou X."/>
            <person name="Han Y."/>
            <person name="Richards S."/>
            <person name="Worley K."/>
            <person name="Muzny D."/>
            <person name="Gibbs R."/>
        </authorList>
    </citation>
    <scope>NUCLEOTIDE SEQUENCE</scope>
    <source>
        <strain evidence="1">Sampled in the wild</strain>
    </source>
</reference>
<dbReference type="EMBL" id="KZ308881">
    <property type="protein sequence ID" value="KAG8235134.1"/>
    <property type="molecule type" value="Genomic_DNA"/>
</dbReference>
<reference evidence="1" key="2">
    <citation type="submission" date="2017-10" db="EMBL/GenBank/DDBJ databases">
        <title>Ladona fulva Genome sequencing and assembly.</title>
        <authorList>
            <person name="Murali S."/>
            <person name="Richards S."/>
            <person name="Bandaranaike D."/>
            <person name="Bellair M."/>
            <person name="Blankenburg K."/>
            <person name="Chao H."/>
            <person name="Dinh H."/>
            <person name="Doddapaneni H."/>
            <person name="Dugan-Rocha S."/>
            <person name="Elkadiri S."/>
            <person name="Gnanaolivu R."/>
            <person name="Hernandez B."/>
            <person name="Skinner E."/>
            <person name="Javaid M."/>
            <person name="Lee S."/>
            <person name="Li M."/>
            <person name="Ming W."/>
            <person name="Munidasa M."/>
            <person name="Muniz J."/>
            <person name="Nguyen L."/>
            <person name="Hughes D."/>
            <person name="Osuji N."/>
            <person name="Pu L.-L."/>
            <person name="Puazo M."/>
            <person name="Qu C."/>
            <person name="Quiroz J."/>
            <person name="Raj R."/>
            <person name="Weissenberger G."/>
            <person name="Xin Y."/>
            <person name="Zou X."/>
            <person name="Han Y."/>
            <person name="Worley K."/>
            <person name="Muzny D."/>
            <person name="Gibbs R."/>
        </authorList>
    </citation>
    <scope>NUCLEOTIDE SEQUENCE</scope>
    <source>
        <strain evidence="1">Sampled in the wild</strain>
    </source>
</reference>
<evidence type="ECO:0008006" key="3">
    <source>
        <dbReference type="Google" id="ProtNLM"/>
    </source>
</evidence>
<name>A0A8K0KH49_LADFU</name>
<sequence length="114" mass="12516">MSSEEFEYLLNEIGPKVGKRDTNMRKAIPVKERLAVTLGLLATGNSFASLGYLFKISHQSISSALPDVYQALIEIQQNETISDASLATGMILKLSFPREELVSLGEGIELEVED</sequence>
<comment type="caution">
    <text evidence="1">The sequence shown here is derived from an EMBL/GenBank/DDBJ whole genome shotgun (WGS) entry which is preliminary data.</text>
</comment>
<proteinExistence type="predicted"/>
<evidence type="ECO:0000313" key="2">
    <source>
        <dbReference type="Proteomes" id="UP000792457"/>
    </source>
</evidence>
<evidence type="ECO:0000313" key="1">
    <source>
        <dbReference type="EMBL" id="KAG8235134.1"/>
    </source>
</evidence>
<dbReference type="Proteomes" id="UP000792457">
    <property type="component" value="Unassembled WGS sequence"/>
</dbReference>
<organism evidence="1 2">
    <name type="scientific">Ladona fulva</name>
    <name type="common">Scarce chaser dragonfly</name>
    <name type="synonym">Libellula fulva</name>
    <dbReference type="NCBI Taxonomy" id="123851"/>
    <lineage>
        <taxon>Eukaryota</taxon>
        <taxon>Metazoa</taxon>
        <taxon>Ecdysozoa</taxon>
        <taxon>Arthropoda</taxon>
        <taxon>Hexapoda</taxon>
        <taxon>Insecta</taxon>
        <taxon>Pterygota</taxon>
        <taxon>Palaeoptera</taxon>
        <taxon>Odonata</taxon>
        <taxon>Epiprocta</taxon>
        <taxon>Anisoptera</taxon>
        <taxon>Libelluloidea</taxon>
        <taxon>Libellulidae</taxon>
        <taxon>Ladona</taxon>
    </lineage>
</organism>